<protein>
    <submittedName>
        <fullName evidence="1">Uncharacterized protein</fullName>
    </submittedName>
</protein>
<dbReference type="Proteomes" id="UP000218543">
    <property type="component" value="Unassembled WGS sequence"/>
</dbReference>
<organism evidence="1 2">
    <name type="scientific">Escherichia coli</name>
    <dbReference type="NCBI Taxonomy" id="562"/>
    <lineage>
        <taxon>Bacteria</taxon>
        <taxon>Pseudomonadati</taxon>
        <taxon>Pseudomonadota</taxon>
        <taxon>Gammaproteobacteria</taxon>
        <taxon>Enterobacterales</taxon>
        <taxon>Enterobacteriaceae</taxon>
        <taxon>Escherichia</taxon>
    </lineage>
</organism>
<proteinExistence type="predicted"/>
<name>A0A2A2CG44_ECOLX</name>
<reference evidence="1 2" key="1">
    <citation type="submission" date="2016-12" db="EMBL/GenBank/DDBJ databases">
        <title>Real-Time Genomic Investigation Underlying the Public Health Response to a Shiga Toxin-Producing Escherichia Coli O26:H11 Outbreak in a Nursery.</title>
        <authorList>
            <person name="Ferdous M."/>
            <person name="Moran-Gilad J."/>
            <person name="Rossen J.W."/>
            <person name="Gdalevich M."/>
        </authorList>
    </citation>
    <scope>NUCLEOTIDE SEQUENCE [LARGE SCALE GENOMIC DNA]</scope>
    <source>
        <strain evidence="1 2">STEC 514-2</strain>
    </source>
</reference>
<evidence type="ECO:0000313" key="2">
    <source>
        <dbReference type="Proteomes" id="UP000218543"/>
    </source>
</evidence>
<gene>
    <name evidence="1" type="ORF">BTQ06_04720</name>
</gene>
<dbReference type="InterPro" id="IPR013783">
    <property type="entry name" value="Ig-like_fold"/>
</dbReference>
<dbReference type="AlphaFoldDB" id="A0A2A2CG44"/>
<comment type="caution">
    <text evidence="1">The sequence shown here is derived from an EMBL/GenBank/DDBJ whole genome shotgun (WGS) entry which is preliminary data.</text>
</comment>
<dbReference type="Gene3D" id="2.60.40.10">
    <property type="entry name" value="Immunoglobulins"/>
    <property type="match status" value="1"/>
</dbReference>
<sequence>MLRTPVFFNAALNSRLDKADRALPLHTQDTNRLKVALAEDGYTWLVIRDDVGSEIIKVTNTCGGLVIDRGEDGTEPLNFPKGSCVRWEMVPATVRELICTHDCCDDGCPCDAVKAAGIALPEATKGVQWHGSAVFTGSVPMELAVAGAPSWMYVEKGANYIMFSGVPAAPGEYTLSVAATNCDGKTAVQQGKLIIK</sequence>
<dbReference type="EMBL" id="MRVZ01000012">
    <property type="protein sequence ID" value="PAU25792.1"/>
    <property type="molecule type" value="Genomic_DNA"/>
</dbReference>
<dbReference type="RefSeq" id="WP_095585996.1">
    <property type="nucleotide sequence ID" value="NZ_MRVZ01000012.1"/>
</dbReference>
<evidence type="ECO:0000313" key="1">
    <source>
        <dbReference type="EMBL" id="PAU25792.1"/>
    </source>
</evidence>
<accession>A0A2A2CG44</accession>